<organism evidence="1 2">
    <name type="scientific">Rhabditophanes sp. KR3021</name>
    <dbReference type="NCBI Taxonomy" id="114890"/>
    <lineage>
        <taxon>Eukaryota</taxon>
        <taxon>Metazoa</taxon>
        <taxon>Ecdysozoa</taxon>
        <taxon>Nematoda</taxon>
        <taxon>Chromadorea</taxon>
        <taxon>Rhabditida</taxon>
        <taxon>Tylenchina</taxon>
        <taxon>Panagrolaimomorpha</taxon>
        <taxon>Strongyloidoidea</taxon>
        <taxon>Alloionematidae</taxon>
        <taxon>Rhabditophanes</taxon>
    </lineage>
</organism>
<dbReference type="Proteomes" id="UP000095286">
    <property type="component" value="Unplaced"/>
</dbReference>
<sequence length="577" mass="66183">MDQKKLRKQILKVLGQVNKHNNEIELSPVPTKFLVVGNTSISCGVNYDDLEEIFTKFDAGVNFIVYPAGRSYSFVIFTNCENATTALQQIQGTIPDTLKKYDKTFVPFIGSYVKSIPKEIFNQNKLFPTGMKIVKDFINEKDSEELIKYIEQLAEKDGNTLKNRTVLHFGYKFNYDSNCALEQATPIPPQLEALIRKLIFGKVLNGQIPDQITINIYEENQGIPFHVDTHSAFGNQILSLSLLSDVVMQFKDCTNPAIMRDVLLDKNCLLVMEEDSRYKWKHGILSRKYDINPITNRIVKRQKRISITFRKVQSTKCECKFIEYCDWDRNGEMAIPADDKKGKHLESTYVQEVYENIADHFDETRYSQWKAVSNFIDGLAPYSVLLDLGCGNGKYLIREDNLIKIGSDLCFNLCRIASKKKCDVVQGDILNLPFKHDLADAVISIAVIHHMSTEARRIQAFQQLANVLKVGGRGCVTVWAMDQKASQYEIMRSNKDEEEETISDCSLLRVHNGKQFSQQDMLVPWQKDKTGEQQFLRYYHMFVEGELEKLVNKVDGLEVIEVILEQGNYIVTFQKNC</sequence>
<proteinExistence type="predicted"/>
<protein>
    <submittedName>
        <fullName evidence="2">S-adenosyl-L-methionine-dependent tRNA methyltransferase ABH8</fullName>
    </submittedName>
</protein>
<name>A0AC35TM53_9BILA</name>
<dbReference type="WBParaSite" id="RSKR_0000211400.1">
    <property type="protein sequence ID" value="RSKR_0000211400.1"/>
    <property type="gene ID" value="RSKR_0000211400"/>
</dbReference>
<evidence type="ECO:0000313" key="1">
    <source>
        <dbReference type="Proteomes" id="UP000095286"/>
    </source>
</evidence>
<evidence type="ECO:0000313" key="2">
    <source>
        <dbReference type="WBParaSite" id="RSKR_0000211400.1"/>
    </source>
</evidence>
<reference evidence="2" key="1">
    <citation type="submission" date="2016-11" db="UniProtKB">
        <authorList>
            <consortium name="WormBaseParasite"/>
        </authorList>
    </citation>
    <scope>IDENTIFICATION</scope>
    <source>
        <strain evidence="2">KR3021</strain>
    </source>
</reference>
<accession>A0AC35TM53</accession>